<name>A0ABQ1U044_9GAMM</name>
<organism evidence="1 2">
    <name type="scientific">Pseudoalteromonas gelatinilytica</name>
    <dbReference type="NCBI Taxonomy" id="1703256"/>
    <lineage>
        <taxon>Bacteria</taxon>
        <taxon>Pseudomonadati</taxon>
        <taxon>Pseudomonadota</taxon>
        <taxon>Gammaproteobacteria</taxon>
        <taxon>Alteromonadales</taxon>
        <taxon>Pseudoalteromonadaceae</taxon>
        <taxon>Pseudoalteromonas</taxon>
    </lineage>
</organism>
<gene>
    <name evidence="1" type="ORF">GCM10008027_35100</name>
</gene>
<keyword evidence="2" id="KW-1185">Reference proteome</keyword>
<comment type="caution">
    <text evidence="1">The sequence shown here is derived from an EMBL/GenBank/DDBJ whole genome shotgun (WGS) entry which is preliminary data.</text>
</comment>
<sequence>MNLLTQNVTSEQVTTAPMRCVPPIHNIKCDCCKHIDSSRVAKSWFVTFSNNQGWRQLNSPHFEFDSVCPRCVQELTEFYQNKQVPA</sequence>
<protein>
    <submittedName>
        <fullName evidence="1">Uncharacterized protein</fullName>
    </submittedName>
</protein>
<evidence type="ECO:0000313" key="2">
    <source>
        <dbReference type="Proteomes" id="UP000638462"/>
    </source>
</evidence>
<reference evidence="2" key="1">
    <citation type="journal article" date="2019" name="Int. J. Syst. Evol. Microbiol.">
        <title>The Global Catalogue of Microorganisms (GCM) 10K type strain sequencing project: providing services to taxonomists for standard genome sequencing and annotation.</title>
        <authorList>
            <consortium name="The Broad Institute Genomics Platform"/>
            <consortium name="The Broad Institute Genome Sequencing Center for Infectious Disease"/>
            <person name="Wu L."/>
            <person name="Ma J."/>
        </authorList>
    </citation>
    <scope>NUCLEOTIDE SEQUENCE [LARGE SCALE GENOMIC DNA]</scope>
    <source>
        <strain evidence="2">CGMCC 1.15394</strain>
    </source>
</reference>
<dbReference type="EMBL" id="BMIT01000017">
    <property type="protein sequence ID" value="GGF07181.1"/>
    <property type="molecule type" value="Genomic_DNA"/>
</dbReference>
<evidence type="ECO:0000313" key="1">
    <source>
        <dbReference type="EMBL" id="GGF07181.1"/>
    </source>
</evidence>
<dbReference type="Proteomes" id="UP000638462">
    <property type="component" value="Unassembled WGS sequence"/>
</dbReference>
<dbReference type="RefSeq" id="WP_188730660.1">
    <property type="nucleotide sequence ID" value="NZ_BMIT01000017.1"/>
</dbReference>
<proteinExistence type="predicted"/>
<accession>A0ABQ1U044</accession>